<name>A0A6G0XZ37_APHCR</name>
<dbReference type="EMBL" id="VUJU01007375">
    <property type="protein sequence ID" value="KAF0745970.1"/>
    <property type="molecule type" value="Genomic_DNA"/>
</dbReference>
<reference evidence="1 2" key="1">
    <citation type="submission" date="2019-08" db="EMBL/GenBank/DDBJ databases">
        <title>Whole genome of Aphis craccivora.</title>
        <authorList>
            <person name="Voronova N.V."/>
            <person name="Shulinski R.S."/>
            <person name="Bandarenka Y.V."/>
            <person name="Zhorov D.G."/>
            <person name="Warner D."/>
        </authorList>
    </citation>
    <scope>NUCLEOTIDE SEQUENCE [LARGE SCALE GENOMIC DNA]</scope>
    <source>
        <strain evidence="1">180601</strain>
        <tissue evidence="1">Whole Body</tissue>
    </source>
</reference>
<gene>
    <name evidence="1" type="ORF">FWK35_00017396</name>
</gene>
<keyword evidence="2" id="KW-1185">Reference proteome</keyword>
<dbReference type="AlphaFoldDB" id="A0A6G0XZ37"/>
<sequence>MVVVNWKVFSYQPVLQCLRLSTLCDRREQANLTFHSKLLNGDVDFPALLNKLNFRIPSFYSRYSFPFQIPFSRCNYLTNRPIVRMMKLAIEDPLFLTLCYYEFMYTTQYNWARPYI</sequence>
<protein>
    <submittedName>
        <fullName evidence="1">Uncharacterized protein</fullName>
    </submittedName>
</protein>
<dbReference type="OrthoDB" id="6593189at2759"/>
<organism evidence="1 2">
    <name type="scientific">Aphis craccivora</name>
    <name type="common">Cowpea aphid</name>
    <dbReference type="NCBI Taxonomy" id="307492"/>
    <lineage>
        <taxon>Eukaryota</taxon>
        <taxon>Metazoa</taxon>
        <taxon>Ecdysozoa</taxon>
        <taxon>Arthropoda</taxon>
        <taxon>Hexapoda</taxon>
        <taxon>Insecta</taxon>
        <taxon>Pterygota</taxon>
        <taxon>Neoptera</taxon>
        <taxon>Paraneoptera</taxon>
        <taxon>Hemiptera</taxon>
        <taxon>Sternorrhyncha</taxon>
        <taxon>Aphidomorpha</taxon>
        <taxon>Aphidoidea</taxon>
        <taxon>Aphididae</taxon>
        <taxon>Aphidini</taxon>
        <taxon>Aphis</taxon>
        <taxon>Aphis</taxon>
    </lineage>
</organism>
<dbReference type="Proteomes" id="UP000478052">
    <property type="component" value="Unassembled WGS sequence"/>
</dbReference>
<accession>A0A6G0XZ37</accession>
<evidence type="ECO:0000313" key="1">
    <source>
        <dbReference type="EMBL" id="KAF0745970.1"/>
    </source>
</evidence>
<proteinExistence type="predicted"/>
<comment type="caution">
    <text evidence="1">The sequence shown here is derived from an EMBL/GenBank/DDBJ whole genome shotgun (WGS) entry which is preliminary data.</text>
</comment>
<evidence type="ECO:0000313" key="2">
    <source>
        <dbReference type="Proteomes" id="UP000478052"/>
    </source>
</evidence>